<comment type="similarity">
    <text evidence="1 2">Belongs to the glycosyl hydrolase 68 family.</text>
</comment>
<sequence length="373" mass="40063">MSLFHWTPDHVARIATTPHPRAPLIAPGAVARALPGLDMWDHWPVLEEDGGFAEIAGGLLVITLAASILPDPESRHGLARLQLLHRTAEGAWRDLGPLLPQGFSPGSREWSGCAVVDPTHRRLTLHFTAAGRRDEAVLGFEQRLFVTEARLSLVDGVPRLEGWTSPEETLRPDGIDYVVDLQGGGGVGTIKAFRDPYLFRDPATGTDYLLFAGSSARVDSPWNGVIGLGTQVEGGWRLDPPIVSAVGLNNELERPHALVHQGRTYLFWSTQAKVFAEGGPIGPTGLYGLVGESITGPWRPINGSGLVFGNPEAAPFQAYSWQVLPDLSVWGFADLIGLAAPPATVEEARAAFAGTAAPVLRLALDDDRARLID</sequence>
<dbReference type="Gene3D" id="2.115.10.20">
    <property type="entry name" value="Glycosyl hydrolase domain, family 43"/>
    <property type="match status" value="1"/>
</dbReference>
<organism evidence="3 4">
    <name type="scientific">Sphingomonas morindae</name>
    <dbReference type="NCBI Taxonomy" id="1541170"/>
    <lineage>
        <taxon>Bacteria</taxon>
        <taxon>Pseudomonadati</taxon>
        <taxon>Pseudomonadota</taxon>
        <taxon>Alphaproteobacteria</taxon>
        <taxon>Sphingomonadales</taxon>
        <taxon>Sphingomonadaceae</taxon>
        <taxon>Sphingomonas</taxon>
    </lineage>
</organism>
<dbReference type="SUPFAM" id="SSF75005">
    <property type="entry name" value="Arabinanase/levansucrase/invertase"/>
    <property type="match status" value="1"/>
</dbReference>
<dbReference type="EMBL" id="CP084930">
    <property type="protein sequence ID" value="USI72447.1"/>
    <property type="molecule type" value="Genomic_DNA"/>
</dbReference>
<dbReference type="CDD" id="cd08997">
    <property type="entry name" value="GH68"/>
    <property type="match status" value="1"/>
</dbReference>
<dbReference type="InterPro" id="IPR023296">
    <property type="entry name" value="Glyco_hydro_beta-prop_sf"/>
</dbReference>
<dbReference type="RefSeq" id="WP_252166256.1">
    <property type="nucleotide sequence ID" value="NZ_CP084930.1"/>
</dbReference>
<protein>
    <submittedName>
        <fullName evidence="3">Glycoside hydrolase family 68 protein</fullName>
    </submittedName>
</protein>
<dbReference type="GO" id="GO:0016787">
    <property type="term" value="F:hydrolase activity"/>
    <property type="evidence" value="ECO:0007669"/>
    <property type="project" value="UniProtKB-KW"/>
</dbReference>
<dbReference type="InterPro" id="IPR003469">
    <property type="entry name" value="Glyco_hydro_68"/>
</dbReference>
<accession>A0ABY4X6C1</accession>
<evidence type="ECO:0000313" key="3">
    <source>
        <dbReference type="EMBL" id="USI72447.1"/>
    </source>
</evidence>
<name>A0ABY4X6C1_9SPHN</name>
<evidence type="ECO:0000256" key="2">
    <source>
        <dbReference type="RuleBase" id="RU361220"/>
    </source>
</evidence>
<gene>
    <name evidence="3" type="ORF">LHA26_14290</name>
</gene>
<keyword evidence="3" id="KW-0378">Hydrolase</keyword>
<reference evidence="3" key="1">
    <citation type="journal article" date="2022" name="Toxins">
        <title>Genomic Analysis of Sphingopyxis sp. USTB-05 for Biodegrading Cyanobacterial Hepatotoxins.</title>
        <authorList>
            <person name="Liu C."/>
            <person name="Xu Q."/>
            <person name="Zhao Z."/>
            <person name="Zhang H."/>
            <person name="Liu X."/>
            <person name="Yin C."/>
            <person name="Liu Y."/>
            <person name="Yan H."/>
        </authorList>
    </citation>
    <scope>NUCLEOTIDE SEQUENCE</scope>
    <source>
        <strain evidence="3">NBD5</strain>
    </source>
</reference>
<dbReference type="Pfam" id="PF02435">
    <property type="entry name" value="Glyco_hydro_68"/>
    <property type="match status" value="2"/>
</dbReference>
<evidence type="ECO:0000313" key="4">
    <source>
        <dbReference type="Proteomes" id="UP001056937"/>
    </source>
</evidence>
<proteinExistence type="inferred from homology"/>
<evidence type="ECO:0000256" key="1">
    <source>
        <dbReference type="ARBA" id="ARBA00006775"/>
    </source>
</evidence>
<keyword evidence="4" id="KW-1185">Reference proteome</keyword>
<dbReference type="Proteomes" id="UP001056937">
    <property type="component" value="Chromosome 1"/>
</dbReference>